<accession>A0AAV8BXP0</accession>
<evidence type="ECO:0000313" key="22">
    <source>
        <dbReference type="EMBL" id="KAJ4747311.1"/>
    </source>
</evidence>
<reference evidence="22" key="1">
    <citation type="submission" date="2022-08" db="EMBL/GenBank/DDBJ databases">
        <authorList>
            <person name="Marques A."/>
        </authorList>
    </citation>
    <scope>NUCLEOTIDE SEQUENCE</scope>
    <source>
        <strain evidence="22">RhyPub2mFocal</strain>
        <tissue evidence="22">Leaves</tissue>
    </source>
</reference>
<evidence type="ECO:0000256" key="18">
    <source>
        <dbReference type="PIRSR" id="PIRSR600823-5"/>
    </source>
</evidence>
<feature type="binding site" evidence="16">
    <location>
        <position position="183"/>
    </location>
    <ligand>
        <name>Ca(2+)</name>
        <dbReference type="ChEBI" id="CHEBI:29108"/>
        <label>2</label>
    </ligand>
</feature>
<evidence type="ECO:0000256" key="7">
    <source>
        <dbReference type="ARBA" id="ARBA00022723"/>
    </source>
</evidence>
<comment type="subcellular location">
    <subcellularLocation>
        <location evidence="19">Secreted</location>
    </subcellularLocation>
</comment>
<evidence type="ECO:0000256" key="13">
    <source>
        <dbReference type="ARBA" id="ARBA00023324"/>
    </source>
</evidence>
<organism evidence="22 23">
    <name type="scientific">Rhynchospora pubera</name>
    <dbReference type="NCBI Taxonomy" id="906938"/>
    <lineage>
        <taxon>Eukaryota</taxon>
        <taxon>Viridiplantae</taxon>
        <taxon>Streptophyta</taxon>
        <taxon>Embryophyta</taxon>
        <taxon>Tracheophyta</taxon>
        <taxon>Spermatophyta</taxon>
        <taxon>Magnoliopsida</taxon>
        <taxon>Liliopsida</taxon>
        <taxon>Poales</taxon>
        <taxon>Cyperaceae</taxon>
        <taxon>Cyperoideae</taxon>
        <taxon>Rhynchosporeae</taxon>
        <taxon>Rhynchospora</taxon>
    </lineage>
</organism>
<evidence type="ECO:0000256" key="5">
    <source>
        <dbReference type="ARBA" id="ARBA00022559"/>
    </source>
</evidence>
<dbReference type="EC" id="1.11.1.7" evidence="3 19"/>
<keyword evidence="6 19" id="KW-0349">Heme</keyword>
<dbReference type="PROSITE" id="PS50873">
    <property type="entry name" value="PEROXIDASE_4"/>
    <property type="match status" value="1"/>
</dbReference>
<keyword evidence="7 16" id="KW-0479">Metal-binding</keyword>
<evidence type="ECO:0000313" key="23">
    <source>
        <dbReference type="Proteomes" id="UP001140206"/>
    </source>
</evidence>
<sequence length="385" mass="41260">MRTLLIVLSFLPLTLATLQVGFYKNSCPQAESIVESVIENRFFNDFSITAALLRMYFHDCFVNGCDASILIASTDDTPSEQDAGPNLTVRGFDIIAEIKSNLEAVCPNTVSCADIIALATRDAVVQSGGLNYSVPTGRRDGLRSDPNDVDLPNPSLTVSQALQFFTAKGFTLNDMVVLLGCHTVGVAHCVFFRDRLQDFNGSGLPDPTLNRTLLTKLNKTCGPVQKPLNQDKTAFLDQNTSFFVDNSYYKQLLVGKGILQIDEELAFDSSTANFVKTLASNSSGFLQLLADALVRMGNVQVLEGTAGEIRKNCSIFNSMLPPPVSSPVPPPSPPLLPPIAPSVPPSPSPLLPPAPSSLPPQSNSPSALPSAPTPSYLPPAPSPWQ</sequence>
<evidence type="ECO:0000256" key="1">
    <source>
        <dbReference type="ARBA" id="ARBA00000189"/>
    </source>
</evidence>
<feature type="active site" description="Proton acceptor" evidence="14">
    <location>
        <position position="58"/>
    </location>
</feature>
<evidence type="ECO:0000256" key="2">
    <source>
        <dbReference type="ARBA" id="ARBA00002322"/>
    </source>
</evidence>
<feature type="binding site" evidence="16">
    <location>
        <position position="240"/>
    </location>
    <ligand>
        <name>Ca(2+)</name>
        <dbReference type="ChEBI" id="CHEBI:29108"/>
        <label>2</label>
    </ligand>
</feature>
<evidence type="ECO:0000256" key="15">
    <source>
        <dbReference type="PIRSR" id="PIRSR600823-2"/>
    </source>
</evidence>
<feature type="domain" description="Plant heme peroxidase family profile" evidence="21">
    <location>
        <begin position="17"/>
        <end position="317"/>
    </location>
</feature>
<dbReference type="GO" id="GO:0046872">
    <property type="term" value="F:metal ion binding"/>
    <property type="evidence" value="ECO:0007669"/>
    <property type="project" value="UniProtKB-UniRule"/>
</dbReference>
<dbReference type="SUPFAM" id="SSF48113">
    <property type="entry name" value="Heme-dependent peroxidases"/>
    <property type="match status" value="1"/>
</dbReference>
<dbReference type="AlphaFoldDB" id="A0AAV8BXP0"/>
<feature type="disulfide bond" evidence="18">
    <location>
        <begin position="60"/>
        <end position="65"/>
    </location>
</feature>
<feature type="binding site" evidence="16">
    <location>
        <position position="237"/>
    </location>
    <ligand>
        <name>Ca(2+)</name>
        <dbReference type="ChEBI" id="CHEBI:29108"/>
        <label>2</label>
    </ligand>
</feature>
<comment type="caution">
    <text evidence="22">The sequence shown here is derived from an EMBL/GenBank/DDBJ whole genome shotgun (WGS) entry which is preliminary data.</text>
</comment>
<feature type="binding site" description="axial binding residue" evidence="16">
    <location>
        <position position="182"/>
    </location>
    <ligand>
        <name>heme b</name>
        <dbReference type="ChEBI" id="CHEBI:60344"/>
    </ligand>
    <ligandPart>
        <name>Fe</name>
        <dbReference type="ChEBI" id="CHEBI:18248"/>
    </ligandPart>
</feature>
<comment type="function">
    <text evidence="2">Removal of H(2)O(2), oxidation of toxic reductants, biosynthesis and degradation of lignin, suberization, auxin catabolism, response to environmental stresses such as wounding, pathogen attack and oxidative stress. These functions might be dependent on each isozyme/isoform in each plant tissue.</text>
</comment>
<evidence type="ECO:0000256" key="4">
    <source>
        <dbReference type="ARBA" id="ARBA00022525"/>
    </source>
</evidence>
<dbReference type="CDD" id="cd00693">
    <property type="entry name" value="secretory_peroxidase"/>
    <property type="match status" value="1"/>
</dbReference>
<dbReference type="GO" id="GO:0020037">
    <property type="term" value="F:heme binding"/>
    <property type="evidence" value="ECO:0007669"/>
    <property type="project" value="UniProtKB-UniRule"/>
</dbReference>
<keyword evidence="23" id="KW-1185">Reference proteome</keyword>
<evidence type="ECO:0000256" key="14">
    <source>
        <dbReference type="PIRSR" id="PIRSR600823-1"/>
    </source>
</evidence>
<keyword evidence="9 16" id="KW-0106">Calcium</keyword>
<dbReference type="GO" id="GO:0042744">
    <property type="term" value="P:hydrogen peroxide catabolic process"/>
    <property type="evidence" value="ECO:0007669"/>
    <property type="project" value="UniProtKB-KW"/>
</dbReference>
<feature type="binding site" evidence="16">
    <location>
        <position position="68"/>
    </location>
    <ligand>
        <name>Ca(2+)</name>
        <dbReference type="ChEBI" id="CHEBI:29108"/>
        <label>1</label>
    </ligand>
</feature>
<evidence type="ECO:0000256" key="3">
    <source>
        <dbReference type="ARBA" id="ARBA00012313"/>
    </source>
</evidence>
<dbReference type="PANTHER" id="PTHR31517">
    <property type="match status" value="1"/>
</dbReference>
<evidence type="ECO:0000256" key="6">
    <source>
        <dbReference type="ARBA" id="ARBA00022617"/>
    </source>
</evidence>
<feature type="region of interest" description="Disordered" evidence="20">
    <location>
        <begin position="323"/>
        <end position="385"/>
    </location>
</feature>
<evidence type="ECO:0000256" key="11">
    <source>
        <dbReference type="ARBA" id="ARBA00023004"/>
    </source>
</evidence>
<keyword evidence="11 16" id="KW-0408">Iron</keyword>
<dbReference type="PANTHER" id="PTHR31517:SF59">
    <property type="entry name" value="PEROXIDASE"/>
    <property type="match status" value="1"/>
</dbReference>
<feature type="disulfide bond" evidence="18">
    <location>
        <begin position="27"/>
        <end position="106"/>
    </location>
</feature>
<feature type="binding site" evidence="16">
    <location>
        <position position="59"/>
    </location>
    <ligand>
        <name>Ca(2+)</name>
        <dbReference type="ChEBI" id="CHEBI:29108"/>
        <label>1</label>
    </ligand>
</feature>
<dbReference type="PRINTS" id="PR00461">
    <property type="entry name" value="PLPEROXIDASE"/>
</dbReference>
<dbReference type="PRINTS" id="PR00458">
    <property type="entry name" value="PEROXIDASE"/>
</dbReference>
<comment type="cofactor">
    <cofactor evidence="16 19">
        <name>heme b</name>
        <dbReference type="ChEBI" id="CHEBI:60344"/>
    </cofactor>
    <text evidence="16 19">Binds 1 heme b (iron(II)-protoporphyrin IX) group per subunit.</text>
</comment>
<dbReference type="GO" id="GO:0140825">
    <property type="term" value="F:lactoperoxidase activity"/>
    <property type="evidence" value="ECO:0007669"/>
    <property type="project" value="UniProtKB-EC"/>
</dbReference>
<evidence type="ECO:0000259" key="21">
    <source>
        <dbReference type="PROSITE" id="PS50873"/>
    </source>
</evidence>
<evidence type="ECO:0000256" key="19">
    <source>
        <dbReference type="RuleBase" id="RU362060"/>
    </source>
</evidence>
<dbReference type="GO" id="GO:0005576">
    <property type="term" value="C:extracellular region"/>
    <property type="evidence" value="ECO:0007669"/>
    <property type="project" value="UniProtKB-SubCell"/>
</dbReference>
<evidence type="ECO:0000256" key="17">
    <source>
        <dbReference type="PIRSR" id="PIRSR600823-4"/>
    </source>
</evidence>
<feature type="disulfide bond" evidence="18">
    <location>
        <begin position="189"/>
        <end position="221"/>
    </location>
</feature>
<keyword evidence="13 19" id="KW-0376">Hydrogen peroxide</keyword>
<evidence type="ECO:0000256" key="9">
    <source>
        <dbReference type="ARBA" id="ARBA00022837"/>
    </source>
</evidence>
<name>A0AAV8BXP0_9POAL</name>
<keyword evidence="10 19" id="KW-0560">Oxidoreductase</keyword>
<feature type="binding site" evidence="16">
    <location>
        <position position="66"/>
    </location>
    <ligand>
        <name>Ca(2+)</name>
        <dbReference type="ChEBI" id="CHEBI:29108"/>
        <label>1</label>
    </ligand>
</feature>
<dbReference type="FunFam" id="1.10.520.10:FF:000008">
    <property type="entry name" value="Peroxidase"/>
    <property type="match status" value="1"/>
</dbReference>
<keyword evidence="8 19" id="KW-0732">Signal</keyword>
<dbReference type="FunFam" id="1.10.420.10:FF:000007">
    <property type="entry name" value="Peroxidase"/>
    <property type="match status" value="1"/>
</dbReference>
<evidence type="ECO:0000256" key="20">
    <source>
        <dbReference type="SAM" id="MobiDB-lite"/>
    </source>
</evidence>
<dbReference type="InterPro" id="IPR002016">
    <property type="entry name" value="Haem_peroxidase"/>
</dbReference>
<evidence type="ECO:0000256" key="10">
    <source>
        <dbReference type="ARBA" id="ARBA00023002"/>
    </source>
</evidence>
<feature type="binding site" evidence="16">
    <location>
        <position position="62"/>
    </location>
    <ligand>
        <name>Ca(2+)</name>
        <dbReference type="ChEBI" id="CHEBI:29108"/>
        <label>1</label>
    </ligand>
</feature>
<dbReference type="Pfam" id="PF00141">
    <property type="entry name" value="peroxidase"/>
    <property type="match status" value="1"/>
</dbReference>
<keyword evidence="12 18" id="KW-1015">Disulfide bond</keyword>
<feature type="compositionally biased region" description="Pro residues" evidence="20">
    <location>
        <begin position="371"/>
        <end position="385"/>
    </location>
</feature>
<keyword evidence="4 19" id="KW-0964">Secreted</keyword>
<dbReference type="InterPro" id="IPR019794">
    <property type="entry name" value="Peroxidases_AS"/>
</dbReference>
<feature type="chain" id="PRO_5043090984" description="Peroxidase" evidence="19">
    <location>
        <begin position="17"/>
        <end position="385"/>
    </location>
</feature>
<comment type="cofactor">
    <cofactor evidence="16 19">
        <name>Ca(2+)</name>
        <dbReference type="ChEBI" id="CHEBI:29108"/>
    </cofactor>
    <text evidence="16 19">Binds 2 calcium ions per subunit.</text>
</comment>
<comment type="catalytic activity">
    <reaction evidence="1 19">
        <text>2 a phenolic donor + H2O2 = 2 a phenolic radical donor + 2 H2O</text>
        <dbReference type="Rhea" id="RHEA:56136"/>
        <dbReference type="ChEBI" id="CHEBI:15377"/>
        <dbReference type="ChEBI" id="CHEBI:16240"/>
        <dbReference type="ChEBI" id="CHEBI:139520"/>
        <dbReference type="ChEBI" id="CHEBI:139521"/>
        <dbReference type="EC" id="1.11.1.7"/>
    </reaction>
</comment>
<evidence type="ECO:0000256" key="8">
    <source>
        <dbReference type="ARBA" id="ARBA00022729"/>
    </source>
</evidence>
<dbReference type="InterPro" id="IPR033905">
    <property type="entry name" value="Secretory_peroxidase"/>
</dbReference>
<feature type="binding site" evidence="16">
    <location>
        <position position="64"/>
    </location>
    <ligand>
        <name>Ca(2+)</name>
        <dbReference type="ChEBI" id="CHEBI:29108"/>
        <label>1</label>
    </ligand>
</feature>
<comment type="similarity">
    <text evidence="19">Belongs to the peroxidase family. Classical plant (class III) peroxidase subfamily.</text>
</comment>
<dbReference type="Gene3D" id="1.10.420.10">
    <property type="entry name" value="Peroxidase, domain 2"/>
    <property type="match status" value="1"/>
</dbReference>
<dbReference type="GO" id="GO:0006979">
    <property type="term" value="P:response to oxidative stress"/>
    <property type="evidence" value="ECO:0007669"/>
    <property type="project" value="UniProtKB-UniRule"/>
</dbReference>
<protein>
    <recommendedName>
        <fullName evidence="3 19">Peroxidase</fullName>
        <ecNumber evidence="3 19">1.11.1.7</ecNumber>
    </recommendedName>
</protein>
<feature type="signal peptide" evidence="19">
    <location>
        <begin position="1"/>
        <end position="16"/>
    </location>
</feature>
<feature type="disulfide bond" evidence="18">
    <location>
        <begin position="112"/>
        <end position="313"/>
    </location>
</feature>
<feature type="binding site" evidence="15">
    <location>
        <position position="152"/>
    </location>
    <ligand>
        <name>substrate</name>
    </ligand>
</feature>
<proteinExistence type="inferred from homology"/>
<dbReference type="Gene3D" id="1.10.520.10">
    <property type="match status" value="1"/>
</dbReference>
<feature type="binding site" evidence="16">
    <location>
        <position position="245"/>
    </location>
    <ligand>
        <name>Ca(2+)</name>
        <dbReference type="ChEBI" id="CHEBI:29108"/>
        <label>2</label>
    </ligand>
</feature>
<feature type="site" description="Transition state stabilizer" evidence="17">
    <location>
        <position position="54"/>
    </location>
</feature>
<dbReference type="Proteomes" id="UP001140206">
    <property type="component" value="Chromosome 5"/>
</dbReference>
<feature type="compositionally biased region" description="Low complexity" evidence="20">
    <location>
        <begin position="359"/>
        <end position="370"/>
    </location>
</feature>
<evidence type="ECO:0000256" key="12">
    <source>
        <dbReference type="ARBA" id="ARBA00023157"/>
    </source>
</evidence>
<dbReference type="InterPro" id="IPR010255">
    <property type="entry name" value="Haem_peroxidase_sf"/>
</dbReference>
<dbReference type="EMBL" id="JAMFTS010000005">
    <property type="protein sequence ID" value="KAJ4747311.1"/>
    <property type="molecule type" value="Genomic_DNA"/>
</dbReference>
<feature type="compositionally biased region" description="Pro residues" evidence="20">
    <location>
        <begin position="323"/>
        <end position="358"/>
    </location>
</feature>
<dbReference type="InterPro" id="IPR000823">
    <property type="entry name" value="Peroxidase_pln"/>
</dbReference>
<evidence type="ECO:0000256" key="16">
    <source>
        <dbReference type="PIRSR" id="PIRSR600823-3"/>
    </source>
</evidence>
<feature type="binding site" evidence="16">
    <location>
        <position position="80"/>
    </location>
    <ligand>
        <name>Ca(2+)</name>
        <dbReference type="ChEBI" id="CHEBI:29108"/>
        <label>1</label>
    </ligand>
</feature>
<dbReference type="PROSITE" id="PS00436">
    <property type="entry name" value="PEROXIDASE_2"/>
    <property type="match status" value="1"/>
</dbReference>
<gene>
    <name evidence="22" type="ORF">LUZ62_081716</name>
</gene>
<keyword evidence="5 19" id="KW-0575">Peroxidase</keyword>